<gene>
    <name evidence="1" type="ORF">CRV2_00021852</name>
</gene>
<name>A0ACA9UCY0_BIOOC</name>
<accession>A0ACA9UCY0</accession>
<reference evidence="1" key="1">
    <citation type="submission" date="2020-04" db="EMBL/GenBank/DDBJ databases">
        <authorList>
            <person name="Broberg M."/>
        </authorList>
    </citation>
    <scope>NUCLEOTIDE SEQUENCE</scope>
</reference>
<reference evidence="1" key="2">
    <citation type="submission" date="2021-10" db="EMBL/GenBank/DDBJ databases">
        <authorList>
            <person name="Piombo E."/>
        </authorList>
    </citation>
    <scope>NUCLEOTIDE SEQUENCE</scope>
</reference>
<comment type="caution">
    <text evidence="1">The sequence shown here is derived from an EMBL/GenBank/DDBJ whole genome shotgun (WGS) entry which is preliminary data.</text>
</comment>
<keyword evidence="2" id="KW-1185">Reference proteome</keyword>
<dbReference type="EMBL" id="CADEHS020000251">
    <property type="protein sequence ID" value="CAG9951208.1"/>
    <property type="molecule type" value="Genomic_DNA"/>
</dbReference>
<organism evidence="1 2">
    <name type="scientific">Clonostachys rosea f. rosea IK726</name>
    <dbReference type="NCBI Taxonomy" id="1349383"/>
    <lineage>
        <taxon>Eukaryota</taxon>
        <taxon>Fungi</taxon>
        <taxon>Dikarya</taxon>
        <taxon>Ascomycota</taxon>
        <taxon>Pezizomycotina</taxon>
        <taxon>Sordariomycetes</taxon>
        <taxon>Hypocreomycetidae</taxon>
        <taxon>Hypocreales</taxon>
        <taxon>Bionectriaceae</taxon>
        <taxon>Clonostachys</taxon>
    </lineage>
</organism>
<sequence length="521" mass="56850">MFLRLLLVAGAVIAALVALFIPGSPEREPYVQGRNKTALFISNIEHGLSNVHVATASALLEGYPDIEVHFASFAKLRDKLARVSAFAQTKTPAAKDIIFHEIRGQAFFEAVQLLGHDLESTISPPGIAGIDRFTKSMQDWISPWSAEEHMVIYDEIGAIIDEIDPAVVVLDTLLRPALDSTRDKNRLHAIVSPNPSLITSLVTNLTAACFGNTPPTFTDTQSLSSGFDFPVPWRNMLENIYLNFRFIYAVMLTPNLSAKKAELRTRGLKDPINFLKMHRPDVPWITMNTEGASIPVDVVPTNVTCAGPILLSVAPASEQDPELAEWVGRGPTVLINLGSGFAYSINHVRPMVGAIVDVLTQTDVQVLWKFNKYGEYSDDELAPLKQFLDSGRLRLSNWLPIDVLSLLETGDIVASVHHGGSNCFHEAVNAGVPHVILPLWVDLYNFAALSETAGIGVWGCRDTSPNWTADGISNAIIKVVDGGDASISLREKAKSLGDKLRAGEKGRDISAREIAKLAYVK</sequence>
<evidence type="ECO:0000313" key="1">
    <source>
        <dbReference type="EMBL" id="CAG9951208.1"/>
    </source>
</evidence>
<protein>
    <submittedName>
        <fullName evidence="1">Uncharacterized protein</fullName>
    </submittedName>
</protein>
<proteinExistence type="predicted"/>
<evidence type="ECO:0000313" key="2">
    <source>
        <dbReference type="Proteomes" id="UP000836387"/>
    </source>
</evidence>
<dbReference type="Proteomes" id="UP000836387">
    <property type="component" value="Unassembled WGS sequence"/>
</dbReference>